<keyword evidence="3 7" id="KW-0641">Proline biosynthesis</keyword>
<dbReference type="InterPro" id="IPR016161">
    <property type="entry name" value="Ald_DH/histidinol_DH"/>
</dbReference>
<dbReference type="PIRSF" id="PIRSF000151">
    <property type="entry name" value="GPR"/>
    <property type="match status" value="1"/>
</dbReference>
<dbReference type="AlphaFoldDB" id="A0A2J8BBV8"/>
<evidence type="ECO:0000256" key="4">
    <source>
        <dbReference type="ARBA" id="ARBA00022857"/>
    </source>
</evidence>
<comment type="pathway">
    <text evidence="1 7">Amino-acid biosynthesis; L-proline biosynthesis; L-glutamate 5-semialdehyde from L-glutamate: step 2/2.</text>
</comment>
<proteinExistence type="inferred from homology"/>
<dbReference type="CDD" id="cd07079">
    <property type="entry name" value="ALDH_F18-19_ProA-GPR"/>
    <property type="match status" value="1"/>
</dbReference>
<name>A0A2J8BBV8_9FIRM</name>
<comment type="similarity">
    <text evidence="7">Belongs to the gamma-glutamyl phosphate reductase family.</text>
</comment>
<protein>
    <recommendedName>
        <fullName evidence="7">Gamma-glutamyl phosphate reductase</fullName>
        <shortName evidence="7">GPR</shortName>
        <ecNumber evidence="7">1.2.1.41</ecNumber>
    </recommendedName>
    <alternativeName>
        <fullName evidence="7">Glutamate-5-semialdehyde dehydrogenase</fullName>
    </alternativeName>
    <alternativeName>
        <fullName evidence="7">Glutamyl-gamma-semialdehyde dehydrogenase</fullName>
        <shortName evidence="7">GSA dehydrogenase</shortName>
    </alternativeName>
</protein>
<dbReference type="InterPro" id="IPR015590">
    <property type="entry name" value="Aldehyde_DH_dom"/>
</dbReference>
<dbReference type="InterPro" id="IPR016163">
    <property type="entry name" value="Ald_DH_C"/>
</dbReference>
<dbReference type="GO" id="GO:0004350">
    <property type="term" value="F:glutamate-5-semialdehyde dehydrogenase activity"/>
    <property type="evidence" value="ECO:0007669"/>
    <property type="project" value="UniProtKB-UniRule"/>
</dbReference>
<dbReference type="RefSeq" id="WP_007392613.1">
    <property type="nucleotide sequence ID" value="NZ_NFMF01000002.1"/>
</dbReference>
<dbReference type="InterPro" id="IPR020593">
    <property type="entry name" value="G-glutamylP_reductase_CS"/>
</dbReference>
<gene>
    <name evidence="7" type="primary">proA</name>
    <name evidence="9" type="ORF">CAL30_01340</name>
</gene>
<evidence type="ECO:0000256" key="2">
    <source>
        <dbReference type="ARBA" id="ARBA00022605"/>
    </source>
</evidence>
<keyword evidence="2 7" id="KW-0028">Amino-acid biosynthesis</keyword>
<dbReference type="Proteomes" id="UP000242958">
    <property type="component" value="Unassembled WGS sequence"/>
</dbReference>
<comment type="function">
    <text evidence="7">Catalyzes the NADPH-dependent reduction of L-glutamate 5-phosphate into L-glutamate 5-semialdehyde and phosphate. The product spontaneously undergoes cyclization to form 1-pyrroline-5-carboxylate.</text>
</comment>
<comment type="subcellular location">
    <subcellularLocation>
        <location evidence="7">Cytoplasm</location>
    </subcellularLocation>
</comment>
<dbReference type="HAMAP" id="MF_00412">
    <property type="entry name" value="ProA"/>
    <property type="match status" value="1"/>
</dbReference>
<keyword evidence="4 7" id="KW-0521">NADP</keyword>
<dbReference type="NCBIfam" id="TIGR00407">
    <property type="entry name" value="proA"/>
    <property type="match status" value="1"/>
</dbReference>
<dbReference type="EC" id="1.2.1.41" evidence="7"/>
<sequence>MSSEVVIKAKEARIAARKLANVSTDVKNKALETIAHALEVSYERILVENKKDIDRARQRGMSPAMIDRLTLTKERVLSMAEGVRQVASLEDPVGHILSEQRRPNGLLIRKITVPLGVIAIIFESRPNVTVDAAVLCLKSGNACVLRGGSEAIHSNVVLVQVIQEALQKAGLPTAAVELIENTDRALVKELLTLRPYIDLAIPRGGAGLIQMVVNTATVPCIETGSGVCHVYVDKYADLDMAVNIVENAKVSRPSTCNAMETLLVHEAVLAPFLEKLKPRMVQQHVELRGDAQIQALGIEKAATEEDWQTEYNALILSIKAVPSLEAALAHIRQYSTHHSEAIVTEDKERAAMFLADVDSAAVYVNASTRFTDGFEFGFGAEIGISTQKLHVRGPMGLTALVSYKYQIQGQGQIR</sequence>
<dbReference type="EMBL" id="NFMF01000002">
    <property type="protein sequence ID" value="PNH22264.1"/>
    <property type="molecule type" value="Genomic_DNA"/>
</dbReference>
<evidence type="ECO:0000256" key="1">
    <source>
        <dbReference type="ARBA" id="ARBA00004985"/>
    </source>
</evidence>
<comment type="catalytic activity">
    <reaction evidence="6 7">
        <text>L-glutamate 5-semialdehyde + phosphate + NADP(+) = L-glutamyl 5-phosphate + NADPH + H(+)</text>
        <dbReference type="Rhea" id="RHEA:19541"/>
        <dbReference type="ChEBI" id="CHEBI:15378"/>
        <dbReference type="ChEBI" id="CHEBI:43474"/>
        <dbReference type="ChEBI" id="CHEBI:57783"/>
        <dbReference type="ChEBI" id="CHEBI:58066"/>
        <dbReference type="ChEBI" id="CHEBI:58274"/>
        <dbReference type="ChEBI" id="CHEBI:58349"/>
        <dbReference type="EC" id="1.2.1.41"/>
    </reaction>
</comment>
<dbReference type="PROSITE" id="PS01223">
    <property type="entry name" value="PROA"/>
    <property type="match status" value="1"/>
</dbReference>
<dbReference type="InterPro" id="IPR000965">
    <property type="entry name" value="GPR_dom"/>
</dbReference>
<dbReference type="Gene3D" id="3.40.309.10">
    <property type="entry name" value="Aldehyde Dehydrogenase, Chain A, domain 2"/>
    <property type="match status" value="1"/>
</dbReference>
<keyword evidence="7" id="KW-0963">Cytoplasm</keyword>
<evidence type="ECO:0000256" key="3">
    <source>
        <dbReference type="ARBA" id="ARBA00022650"/>
    </source>
</evidence>
<evidence type="ECO:0000313" key="9">
    <source>
        <dbReference type="EMBL" id="PNH22264.1"/>
    </source>
</evidence>
<feature type="domain" description="Aldehyde dehydrogenase" evidence="8">
    <location>
        <begin position="10"/>
        <end position="285"/>
    </location>
</feature>
<dbReference type="PANTHER" id="PTHR11063:SF8">
    <property type="entry name" value="DELTA-1-PYRROLINE-5-CARBOXYLATE SYNTHASE"/>
    <property type="match status" value="1"/>
</dbReference>
<reference evidence="9 10" key="1">
    <citation type="submission" date="2017-05" db="EMBL/GenBank/DDBJ databases">
        <authorList>
            <person name="Song R."/>
            <person name="Chenine A.L."/>
            <person name="Ruprecht R.M."/>
        </authorList>
    </citation>
    <scope>NUCLEOTIDE SEQUENCE [LARGE SCALE GENOMIC DNA]</scope>
    <source>
        <strain evidence="9 10">KA00229</strain>
    </source>
</reference>
<evidence type="ECO:0000256" key="6">
    <source>
        <dbReference type="ARBA" id="ARBA00049024"/>
    </source>
</evidence>
<dbReference type="Gene3D" id="3.40.605.10">
    <property type="entry name" value="Aldehyde Dehydrogenase, Chain A, domain 1"/>
    <property type="match status" value="1"/>
</dbReference>
<evidence type="ECO:0000259" key="8">
    <source>
        <dbReference type="Pfam" id="PF00171"/>
    </source>
</evidence>
<accession>A0A2J8BBV8</accession>
<keyword evidence="5 7" id="KW-0560">Oxidoreductase</keyword>
<organism evidence="9 10">
    <name type="scientific">Megasphaera hutchinsoni</name>
    <dbReference type="NCBI Taxonomy" id="1588748"/>
    <lineage>
        <taxon>Bacteria</taxon>
        <taxon>Bacillati</taxon>
        <taxon>Bacillota</taxon>
        <taxon>Negativicutes</taxon>
        <taxon>Veillonellales</taxon>
        <taxon>Veillonellaceae</taxon>
        <taxon>Megasphaera</taxon>
    </lineage>
</organism>
<dbReference type="NCBIfam" id="NF001221">
    <property type="entry name" value="PRK00197.1"/>
    <property type="match status" value="1"/>
</dbReference>
<evidence type="ECO:0000256" key="5">
    <source>
        <dbReference type="ARBA" id="ARBA00023002"/>
    </source>
</evidence>
<dbReference type="InterPro" id="IPR016162">
    <property type="entry name" value="Ald_DH_N"/>
</dbReference>
<dbReference type="InterPro" id="IPR012134">
    <property type="entry name" value="Glu-5-SA_DH"/>
</dbReference>
<evidence type="ECO:0000313" key="10">
    <source>
        <dbReference type="Proteomes" id="UP000242958"/>
    </source>
</evidence>
<dbReference type="PANTHER" id="PTHR11063">
    <property type="entry name" value="GLUTAMATE SEMIALDEHYDE DEHYDROGENASE"/>
    <property type="match status" value="1"/>
</dbReference>
<dbReference type="GO" id="GO:0055129">
    <property type="term" value="P:L-proline biosynthetic process"/>
    <property type="evidence" value="ECO:0007669"/>
    <property type="project" value="UniProtKB-UniRule"/>
</dbReference>
<comment type="caution">
    <text evidence="9">The sequence shown here is derived from an EMBL/GenBank/DDBJ whole genome shotgun (WGS) entry which is preliminary data.</text>
</comment>
<dbReference type="GO" id="GO:0005737">
    <property type="term" value="C:cytoplasm"/>
    <property type="evidence" value="ECO:0007669"/>
    <property type="project" value="UniProtKB-SubCell"/>
</dbReference>
<dbReference type="SUPFAM" id="SSF53720">
    <property type="entry name" value="ALDH-like"/>
    <property type="match status" value="1"/>
</dbReference>
<dbReference type="FunFam" id="3.40.309.10:FF:000006">
    <property type="entry name" value="Gamma-glutamyl phosphate reductase"/>
    <property type="match status" value="1"/>
</dbReference>
<dbReference type="Pfam" id="PF00171">
    <property type="entry name" value="Aldedh"/>
    <property type="match status" value="1"/>
</dbReference>
<dbReference type="GO" id="GO:0050661">
    <property type="term" value="F:NADP binding"/>
    <property type="evidence" value="ECO:0007669"/>
    <property type="project" value="InterPro"/>
</dbReference>
<evidence type="ECO:0000256" key="7">
    <source>
        <dbReference type="HAMAP-Rule" id="MF_00412"/>
    </source>
</evidence>
<dbReference type="UniPathway" id="UPA00098">
    <property type="reaction ID" value="UER00360"/>
</dbReference>